<feature type="domain" description="RED-like N-terminal" evidence="7">
    <location>
        <begin position="78"/>
        <end position="304"/>
    </location>
</feature>
<feature type="compositionally biased region" description="Basic and acidic residues" evidence="5">
    <location>
        <begin position="403"/>
        <end position="412"/>
    </location>
</feature>
<dbReference type="Pfam" id="PF07807">
    <property type="entry name" value="RED_C"/>
    <property type="match status" value="1"/>
</dbReference>
<proteinExistence type="inferred from homology"/>
<feature type="compositionally biased region" description="Basic and acidic residues" evidence="5">
    <location>
        <begin position="441"/>
        <end position="451"/>
    </location>
</feature>
<protein>
    <submittedName>
        <fullName evidence="8">Protein Red</fullName>
    </submittedName>
</protein>
<comment type="caution">
    <text evidence="8">The sequence shown here is derived from an EMBL/GenBank/DDBJ whole genome shotgun (WGS) entry which is preliminary data.</text>
</comment>
<feature type="region of interest" description="Disordered" evidence="5">
    <location>
        <begin position="294"/>
        <end position="314"/>
    </location>
</feature>
<keyword evidence="4" id="KW-0539">Nucleus</keyword>
<evidence type="ECO:0000256" key="1">
    <source>
        <dbReference type="ARBA" id="ARBA00004123"/>
    </source>
</evidence>
<feature type="compositionally biased region" description="Basic and acidic residues" evidence="5">
    <location>
        <begin position="53"/>
        <end position="66"/>
    </location>
</feature>
<feature type="region of interest" description="Disordered" evidence="5">
    <location>
        <begin position="483"/>
        <end position="508"/>
    </location>
</feature>
<comment type="subcellular location">
    <subcellularLocation>
        <location evidence="1">Nucleus</location>
    </subcellularLocation>
</comment>
<dbReference type="Proteomes" id="UP001152320">
    <property type="component" value="Chromosome 15"/>
</dbReference>
<dbReference type="PANTHER" id="PTHR12765">
    <property type="entry name" value="RED PROTEIN IK FACTOR CYTOKINE IK"/>
    <property type="match status" value="1"/>
</dbReference>
<dbReference type="GO" id="GO:0005634">
    <property type="term" value="C:nucleus"/>
    <property type="evidence" value="ECO:0007669"/>
    <property type="project" value="UniProtKB-SubCell"/>
</dbReference>
<feature type="compositionally biased region" description="Basic and acidic residues" evidence="5">
    <location>
        <begin position="87"/>
        <end position="115"/>
    </location>
</feature>
<dbReference type="AlphaFoldDB" id="A0A9Q1GWV6"/>
<feature type="compositionally biased region" description="Pro residues" evidence="5">
    <location>
        <begin position="417"/>
        <end position="427"/>
    </location>
</feature>
<feature type="compositionally biased region" description="Acidic residues" evidence="5">
    <location>
        <begin position="484"/>
        <end position="493"/>
    </location>
</feature>
<evidence type="ECO:0000256" key="2">
    <source>
        <dbReference type="ARBA" id="ARBA00006660"/>
    </source>
</evidence>
<dbReference type="OrthoDB" id="3366823at2759"/>
<dbReference type="EMBL" id="JAIZAY010000015">
    <property type="protein sequence ID" value="KAJ8028272.1"/>
    <property type="molecule type" value="Genomic_DNA"/>
</dbReference>
<keyword evidence="9" id="KW-1185">Reference proteome</keyword>
<dbReference type="InterPro" id="IPR012492">
    <property type="entry name" value="RED_C"/>
</dbReference>
<feature type="domain" description="Protein RED C-terminal" evidence="6">
    <location>
        <begin position="472"/>
        <end position="581"/>
    </location>
</feature>
<evidence type="ECO:0000256" key="3">
    <source>
        <dbReference type="ARBA" id="ARBA00022737"/>
    </source>
</evidence>
<evidence type="ECO:0000313" key="9">
    <source>
        <dbReference type="Proteomes" id="UP001152320"/>
    </source>
</evidence>
<comment type="similarity">
    <text evidence="2">Belongs to the RED family.</text>
</comment>
<evidence type="ECO:0000313" key="8">
    <source>
        <dbReference type="EMBL" id="KAJ8028272.1"/>
    </source>
</evidence>
<dbReference type="InterPro" id="IPR012916">
    <property type="entry name" value="RED_N"/>
</dbReference>
<feature type="compositionally biased region" description="Basic and acidic residues" evidence="5">
    <location>
        <begin position="331"/>
        <end position="387"/>
    </location>
</feature>
<dbReference type="Pfam" id="PF07808">
    <property type="entry name" value="RED_N"/>
    <property type="match status" value="1"/>
</dbReference>
<feature type="compositionally biased region" description="Basic residues" evidence="5">
    <location>
        <begin position="74"/>
        <end position="86"/>
    </location>
</feature>
<evidence type="ECO:0000256" key="5">
    <source>
        <dbReference type="SAM" id="MobiDB-lite"/>
    </source>
</evidence>
<reference evidence="8" key="1">
    <citation type="submission" date="2021-10" db="EMBL/GenBank/DDBJ databases">
        <title>Tropical sea cucumber genome reveals ecological adaptation and Cuvierian tubules defense mechanism.</title>
        <authorList>
            <person name="Chen T."/>
        </authorList>
    </citation>
    <scope>NUCLEOTIDE SEQUENCE</scope>
    <source>
        <strain evidence="8">Nanhai2018</strain>
        <tissue evidence="8">Muscle</tissue>
    </source>
</reference>
<feature type="compositionally biased region" description="Basic residues" evidence="5">
    <location>
        <begin position="295"/>
        <end position="306"/>
    </location>
</feature>
<feature type="region of interest" description="Disordered" evidence="5">
    <location>
        <begin position="182"/>
        <end position="202"/>
    </location>
</feature>
<evidence type="ECO:0000256" key="4">
    <source>
        <dbReference type="ARBA" id="ARBA00023242"/>
    </source>
</evidence>
<evidence type="ECO:0000259" key="7">
    <source>
        <dbReference type="Pfam" id="PF07808"/>
    </source>
</evidence>
<keyword evidence="3" id="KW-0677">Repeat</keyword>
<feature type="region of interest" description="Disordered" evidence="5">
    <location>
        <begin position="1"/>
        <end position="119"/>
    </location>
</feature>
<evidence type="ECO:0000259" key="6">
    <source>
        <dbReference type="Pfam" id="PF07807"/>
    </source>
</evidence>
<dbReference type="InterPro" id="IPR039896">
    <property type="entry name" value="Red-like"/>
</dbReference>
<organism evidence="8 9">
    <name type="scientific">Holothuria leucospilota</name>
    <name type="common">Black long sea cucumber</name>
    <name type="synonym">Mertensiothuria leucospilota</name>
    <dbReference type="NCBI Taxonomy" id="206669"/>
    <lineage>
        <taxon>Eukaryota</taxon>
        <taxon>Metazoa</taxon>
        <taxon>Echinodermata</taxon>
        <taxon>Eleutherozoa</taxon>
        <taxon>Echinozoa</taxon>
        <taxon>Holothuroidea</taxon>
        <taxon>Aspidochirotacea</taxon>
        <taxon>Aspidochirotida</taxon>
        <taxon>Holothuriidae</taxon>
        <taxon>Holothuria</taxon>
    </lineage>
</organism>
<feature type="region of interest" description="Disordered" evidence="5">
    <location>
        <begin position="326"/>
        <end position="466"/>
    </location>
</feature>
<sequence length="588" mass="67349">MPEVSDEPFSNPLPPPAARKESEDSDAGVVHMTNKDFRQLLMTPRAKPGEAPPTRRETGTRVVKEYNEDDDPRARRRKKKSFYAKLKKQEMEKEAELARKYRDRAKERREGKTDYDDSEVISTTANYRAVAPDAKHDEGAANRRKQLIEESKYLGGDMEHTHLVKGLDYALLQKVRAEITTKEKTEEDEMESSFQSSSKDGDVEDTSIQFKTRMARNVYRTLFKKKPPVVNELFLPGRMAYQVELEDEYAESDIPTTIIRSKADCPTLESHTNLTTNDIVINKLTQILSYLRQGQRNKKMKKKEKGKMKEDKAPVVEENIFGDIGNYVPDYTKKSHKDKEKEKPREQERSRDRRKEGDGDRRRDGNYRDKERERKPRSYFEKPKVEEEVPMDVQGPSASSSDFVKKITEKYSSKAPAPAPAPAPPPVQEERFAGTLTTAELKSEKREREKGIALQGANRQHGKSRGAKIDSYMECYPGAAETADALEDSDEEADYSKMDMGNKKGPIGRWDFETAEEYSTYMNQKEAMPKAAFQFGIKMSEGRKTRRMFTEKNEKAALDREWQQISQIISKRKTEGGGGGSSEKKPRT</sequence>
<feature type="region of interest" description="Disordered" evidence="5">
    <location>
        <begin position="546"/>
        <end position="588"/>
    </location>
</feature>
<feature type="compositionally biased region" description="Basic and acidic residues" evidence="5">
    <location>
        <begin position="546"/>
        <end position="562"/>
    </location>
</feature>
<accession>A0A9Q1GWV6</accession>
<gene>
    <name evidence="8" type="ORF">HOLleu_30465</name>
</gene>
<name>A0A9Q1GWV6_HOLLE</name>